<dbReference type="Pfam" id="PF19267">
    <property type="entry name" value="CIS_spike_tip"/>
    <property type="match status" value="1"/>
</dbReference>
<dbReference type="InterPro" id="IPR045362">
    <property type="entry name" value="CIS_spike_tip"/>
</dbReference>
<protein>
    <submittedName>
        <fullName evidence="1">Uncharacterized protein</fullName>
    </submittedName>
</protein>
<accession>A0A4V2G761</accession>
<reference evidence="1 2" key="1">
    <citation type="submission" date="2019-02" db="EMBL/GenBank/DDBJ databases">
        <title>Sequencing the genomes of 1000 actinobacteria strains.</title>
        <authorList>
            <person name="Klenk H.-P."/>
        </authorList>
    </citation>
    <scope>NUCLEOTIDE SEQUENCE [LARGE SCALE GENOMIC DNA]</scope>
    <source>
        <strain evidence="1 2">DSM 45162</strain>
    </source>
</reference>
<gene>
    <name evidence="1" type="ORF">EV385_3203</name>
</gene>
<dbReference type="Proteomes" id="UP000292564">
    <property type="component" value="Unassembled WGS sequence"/>
</dbReference>
<dbReference type="AlphaFoldDB" id="A0A4V2G761"/>
<evidence type="ECO:0000313" key="1">
    <source>
        <dbReference type="EMBL" id="RZU51376.1"/>
    </source>
</evidence>
<name>A0A4V2G761_9ACTN</name>
<keyword evidence="2" id="KW-1185">Reference proteome</keyword>
<dbReference type="EMBL" id="SHKY01000001">
    <property type="protein sequence ID" value="RZU51376.1"/>
    <property type="molecule type" value="Genomic_DNA"/>
</dbReference>
<evidence type="ECO:0000313" key="2">
    <source>
        <dbReference type="Proteomes" id="UP000292564"/>
    </source>
</evidence>
<proteinExistence type="predicted"/>
<dbReference type="OrthoDB" id="5518630at2"/>
<sequence length="144" mass="14922">MPADFIIATGDQIKVTIPPPTIVPQLAAPVPLVGSSKNVMVGTNPVCLEGDELPVALKGPLTYTAPPFVTPGTGTLEITLLPTNKTMQTENGKKILVKGATFTVRFTVQTPAQQPTPTGPVPDPVAVKPGTAQFITTNVQVKAG</sequence>
<organism evidence="1 2">
    <name type="scientific">Krasilnikovia cinnamomea</name>
    <dbReference type="NCBI Taxonomy" id="349313"/>
    <lineage>
        <taxon>Bacteria</taxon>
        <taxon>Bacillati</taxon>
        <taxon>Actinomycetota</taxon>
        <taxon>Actinomycetes</taxon>
        <taxon>Micromonosporales</taxon>
        <taxon>Micromonosporaceae</taxon>
        <taxon>Krasilnikovia</taxon>
    </lineage>
</organism>
<comment type="caution">
    <text evidence="1">The sequence shown here is derived from an EMBL/GenBank/DDBJ whole genome shotgun (WGS) entry which is preliminary data.</text>
</comment>
<dbReference type="RefSeq" id="WP_130510144.1">
    <property type="nucleotide sequence ID" value="NZ_SHKY01000001.1"/>
</dbReference>